<protein>
    <submittedName>
        <fullName evidence="2">Str. FM013</fullName>
    </submittedName>
</protein>
<evidence type="ECO:0000313" key="3">
    <source>
        <dbReference type="Proteomes" id="UP000053732"/>
    </source>
</evidence>
<reference evidence="2 3" key="1">
    <citation type="journal article" date="2014" name="Nat. Commun.">
        <title>Multiple recent horizontal transfers of a large genomic region in cheese making fungi.</title>
        <authorList>
            <person name="Cheeseman K."/>
            <person name="Ropars J."/>
            <person name="Renault P."/>
            <person name="Dupont J."/>
            <person name="Gouzy J."/>
            <person name="Branca A."/>
            <person name="Abraham A.L."/>
            <person name="Ceppi M."/>
            <person name="Conseiller E."/>
            <person name="Debuchy R."/>
            <person name="Malagnac F."/>
            <person name="Goarin A."/>
            <person name="Silar P."/>
            <person name="Lacoste S."/>
            <person name="Sallet E."/>
            <person name="Bensimon A."/>
            <person name="Giraud T."/>
            <person name="Brygoo Y."/>
        </authorList>
    </citation>
    <scope>NUCLEOTIDE SEQUENCE [LARGE SCALE GENOMIC DNA]</scope>
    <source>
        <strain evidence="3">FM 013</strain>
    </source>
</reference>
<evidence type="ECO:0000313" key="2">
    <source>
        <dbReference type="EMBL" id="CRL22573.1"/>
    </source>
</evidence>
<dbReference type="Proteomes" id="UP000053732">
    <property type="component" value="Unassembled WGS sequence"/>
</dbReference>
<dbReference type="AlphaFoldDB" id="A0A0G4P8B5"/>
<keyword evidence="3" id="KW-1185">Reference proteome</keyword>
<dbReference type="Gene3D" id="2.60.120.10">
    <property type="entry name" value="Jelly Rolls"/>
    <property type="match status" value="1"/>
</dbReference>
<dbReference type="InterPro" id="IPR014710">
    <property type="entry name" value="RmlC-like_jellyroll"/>
</dbReference>
<dbReference type="SUPFAM" id="SSF51215">
    <property type="entry name" value="Regulatory protein AraC"/>
    <property type="match status" value="1"/>
</dbReference>
<dbReference type="InterPro" id="IPR037923">
    <property type="entry name" value="HTH-like"/>
</dbReference>
<accession>A0A0G4P8B5</accession>
<dbReference type="GO" id="GO:0003677">
    <property type="term" value="F:DNA binding"/>
    <property type="evidence" value="ECO:0007669"/>
    <property type="project" value="UniProtKB-KW"/>
</dbReference>
<dbReference type="EMBL" id="HG793141">
    <property type="protein sequence ID" value="CRL22573.1"/>
    <property type="molecule type" value="Genomic_DNA"/>
</dbReference>
<name>A0A0G4P8B5_PENC3</name>
<sequence>MSLNESSKSQSLNYAVIRTGALIWAPAGTTHWHGANDGSIMTHTWLLGWARQRSPIPLPTSSTLSRRIKVLRIEDALVVLHF</sequence>
<keyword evidence="1" id="KW-0238">DNA-binding</keyword>
<organism evidence="2 3">
    <name type="scientific">Penicillium camemberti (strain FM 013)</name>
    <dbReference type="NCBI Taxonomy" id="1429867"/>
    <lineage>
        <taxon>Eukaryota</taxon>
        <taxon>Fungi</taxon>
        <taxon>Dikarya</taxon>
        <taxon>Ascomycota</taxon>
        <taxon>Pezizomycotina</taxon>
        <taxon>Eurotiomycetes</taxon>
        <taxon>Eurotiomycetidae</taxon>
        <taxon>Eurotiales</taxon>
        <taxon>Aspergillaceae</taxon>
        <taxon>Penicillium</taxon>
    </lineage>
</organism>
<evidence type="ECO:0000256" key="1">
    <source>
        <dbReference type="ARBA" id="ARBA00023125"/>
    </source>
</evidence>
<gene>
    <name evidence="2" type="ORF">PCAMFM013_S008g000002</name>
</gene>
<proteinExistence type="predicted"/>